<evidence type="ECO:0000313" key="5">
    <source>
        <dbReference type="Proteomes" id="UP000290975"/>
    </source>
</evidence>
<evidence type="ECO:0000313" key="3">
    <source>
        <dbReference type="EMBL" id="GBH32287.1"/>
    </source>
</evidence>
<reference evidence="2 4" key="2">
    <citation type="submission" date="2017-08" db="EMBL/GenBank/DDBJ databases">
        <title>Whole Genome Sequence of Sphingobium hydrophobicum C1: Insights into Adaption to the Electronic-waste Contaminated Sediment.</title>
        <authorList>
            <person name="Song D."/>
            <person name="Chen X."/>
            <person name="Xu M."/>
        </authorList>
    </citation>
    <scope>NUCLEOTIDE SEQUENCE [LARGE SCALE GENOMIC DNA]</scope>
    <source>
        <strain evidence="2 4">C1</strain>
    </source>
</reference>
<dbReference type="AlphaFoldDB" id="A0A249MXL0"/>
<keyword evidence="2" id="KW-0808">Transferase</keyword>
<proteinExistence type="predicted"/>
<evidence type="ECO:0000313" key="2">
    <source>
        <dbReference type="EMBL" id="ASY46111.1"/>
    </source>
</evidence>
<dbReference type="Pfam" id="PF13508">
    <property type="entry name" value="Acetyltransf_7"/>
    <property type="match status" value="1"/>
</dbReference>
<dbReference type="RefSeq" id="WP_037514131.1">
    <property type="nucleotide sequence ID" value="NZ_BBQY01000035.1"/>
</dbReference>
<reference evidence="3 5" key="1">
    <citation type="submission" date="2014-12" db="EMBL/GenBank/DDBJ databases">
        <title>Whole genome sequencing of Sphingobium xenophagum OW59.</title>
        <authorList>
            <person name="Ohta Y."/>
            <person name="Nishi S."/>
            <person name="Hatada Y."/>
        </authorList>
    </citation>
    <scope>NUCLEOTIDE SEQUENCE [LARGE SCALE GENOMIC DNA]</scope>
    <source>
        <strain evidence="3 5">OW59</strain>
    </source>
</reference>
<dbReference type="STRING" id="1192759.GCA_000277525_01008"/>
<accession>A0A401J6N3</accession>
<gene>
    <name evidence="2" type="ORF">CJD35_16575</name>
    <name evidence="3" type="ORF">MBESOW_P3519</name>
</gene>
<keyword evidence="5" id="KW-1185">Reference proteome</keyword>
<dbReference type="Pfam" id="PF18014">
    <property type="entry name" value="Acetyltransf_18"/>
    <property type="match status" value="1"/>
</dbReference>
<accession>A0A249MXL0</accession>
<dbReference type="EMBL" id="BBQY01000035">
    <property type="protein sequence ID" value="GBH32287.1"/>
    <property type="molecule type" value="Genomic_DNA"/>
</dbReference>
<dbReference type="InterPro" id="IPR000182">
    <property type="entry name" value="GNAT_dom"/>
</dbReference>
<dbReference type="GO" id="GO:0016747">
    <property type="term" value="F:acyltransferase activity, transferring groups other than amino-acyl groups"/>
    <property type="evidence" value="ECO:0007669"/>
    <property type="project" value="InterPro"/>
</dbReference>
<dbReference type="Proteomes" id="UP000290975">
    <property type="component" value="Unassembled WGS sequence"/>
</dbReference>
<dbReference type="PANTHER" id="PTHR47237:SF2">
    <property type="entry name" value="BLL4206 PROTEIN"/>
    <property type="match status" value="1"/>
</dbReference>
<dbReference type="Gene3D" id="3.40.630.30">
    <property type="match status" value="1"/>
</dbReference>
<dbReference type="SUPFAM" id="SSF55729">
    <property type="entry name" value="Acyl-CoA N-acyltransferases (Nat)"/>
    <property type="match status" value="1"/>
</dbReference>
<dbReference type="KEGG" id="shyd:CJD35_16575"/>
<dbReference type="CDD" id="cd04301">
    <property type="entry name" value="NAT_SF"/>
    <property type="match status" value="1"/>
</dbReference>
<feature type="domain" description="N-acetyltransferase" evidence="1">
    <location>
        <begin position="9"/>
        <end position="143"/>
    </location>
</feature>
<dbReference type="EMBL" id="CP022746">
    <property type="protein sequence ID" value="ASY46111.1"/>
    <property type="molecule type" value="Genomic_DNA"/>
</dbReference>
<dbReference type="Proteomes" id="UP000217141">
    <property type="component" value="Chromosome II"/>
</dbReference>
<protein>
    <submittedName>
        <fullName evidence="2">N-acetyltransferase</fullName>
    </submittedName>
</protein>
<organism evidence="2 4">
    <name type="scientific">Sphingobium xenophagum</name>
    <dbReference type="NCBI Taxonomy" id="121428"/>
    <lineage>
        <taxon>Bacteria</taxon>
        <taxon>Pseudomonadati</taxon>
        <taxon>Pseudomonadota</taxon>
        <taxon>Alphaproteobacteria</taxon>
        <taxon>Sphingomonadales</taxon>
        <taxon>Sphingomonadaceae</taxon>
        <taxon>Sphingobium</taxon>
    </lineage>
</organism>
<sequence length="285" mass="30590">MATDIEAMVDLRAMTVDDLPAAHALSSEQKWPHRIEDWDMLLSLGFGYVAERDGEVIGTAMAWLYGTDAATLGMVIVSPAAQGMGLGRRLMEAVMADLGDRTILLNATDEGAPLYRKLGFEPVGPVFQHQGAAFAVPVAELIPDERVRPLGAKDMPTLHDLARQASGMNRDTLLDALVPGAQGVVLTRANEPVGFALFRRFGRGYVVGPTVAPDTGGAKALISHWLGSNSGIFCRLDVPEESALSNWLDELGLPCVGRVMRMVRGPMPQTDPLIKVFSLTTQALG</sequence>
<evidence type="ECO:0000259" key="1">
    <source>
        <dbReference type="PROSITE" id="PS51186"/>
    </source>
</evidence>
<name>A0A249MXL0_SPHXE</name>
<dbReference type="Gene3D" id="3.40.630.90">
    <property type="match status" value="1"/>
</dbReference>
<dbReference type="InterPro" id="IPR041496">
    <property type="entry name" value="YitH/HolE_GNAT"/>
</dbReference>
<dbReference type="InterPro" id="IPR052729">
    <property type="entry name" value="Acyl/Acetyltrans_Enzymes"/>
</dbReference>
<dbReference type="PANTHER" id="PTHR47237">
    <property type="entry name" value="SLL0310 PROTEIN"/>
    <property type="match status" value="1"/>
</dbReference>
<evidence type="ECO:0000313" key="4">
    <source>
        <dbReference type="Proteomes" id="UP000217141"/>
    </source>
</evidence>
<dbReference type="InterPro" id="IPR016181">
    <property type="entry name" value="Acyl_CoA_acyltransferase"/>
</dbReference>
<dbReference type="PROSITE" id="PS51186">
    <property type="entry name" value="GNAT"/>
    <property type="match status" value="1"/>
</dbReference>